<dbReference type="InterPro" id="IPR036890">
    <property type="entry name" value="HATPase_C_sf"/>
</dbReference>
<dbReference type="PANTHER" id="PTHR43065">
    <property type="entry name" value="SENSOR HISTIDINE KINASE"/>
    <property type="match status" value="1"/>
</dbReference>
<dbReference type="CDD" id="cd00075">
    <property type="entry name" value="HATPase"/>
    <property type="match status" value="1"/>
</dbReference>
<evidence type="ECO:0000313" key="8">
    <source>
        <dbReference type="EMBL" id="SFN08364.1"/>
    </source>
</evidence>
<evidence type="ECO:0000259" key="7">
    <source>
        <dbReference type="PROSITE" id="PS50109"/>
    </source>
</evidence>
<keyword evidence="1" id="KW-0808">Transferase</keyword>
<dbReference type="PANTHER" id="PTHR43065:SF46">
    <property type="entry name" value="C4-DICARBOXYLATE TRANSPORT SENSOR PROTEIN DCTB"/>
    <property type="match status" value="1"/>
</dbReference>
<organism evidence="8 9">
    <name type="scientific">Flavobacterium succinicans</name>
    <dbReference type="NCBI Taxonomy" id="29536"/>
    <lineage>
        <taxon>Bacteria</taxon>
        <taxon>Pseudomonadati</taxon>
        <taxon>Bacteroidota</taxon>
        <taxon>Flavobacteriia</taxon>
        <taxon>Flavobacteriales</taxon>
        <taxon>Flavobacteriaceae</taxon>
        <taxon>Flavobacterium</taxon>
    </lineage>
</organism>
<evidence type="ECO:0000256" key="4">
    <source>
        <dbReference type="ARBA" id="ARBA00022840"/>
    </source>
</evidence>
<accession>A0A1I4W3V5</accession>
<keyword evidence="9" id="KW-1185">Reference proteome</keyword>
<dbReference type="GO" id="GO:0005524">
    <property type="term" value="F:ATP binding"/>
    <property type="evidence" value="ECO:0007669"/>
    <property type="project" value="UniProtKB-KW"/>
</dbReference>
<keyword evidence="3 8" id="KW-0418">Kinase</keyword>
<evidence type="ECO:0000313" key="9">
    <source>
        <dbReference type="Proteomes" id="UP000182961"/>
    </source>
</evidence>
<dbReference type="Pfam" id="PF13589">
    <property type="entry name" value="HATPase_c_3"/>
    <property type="match status" value="1"/>
</dbReference>
<evidence type="ECO:0000256" key="1">
    <source>
        <dbReference type="ARBA" id="ARBA00022679"/>
    </source>
</evidence>
<dbReference type="EMBL" id="FOUT01000006">
    <property type="protein sequence ID" value="SFN08364.1"/>
    <property type="molecule type" value="Genomic_DNA"/>
</dbReference>
<evidence type="ECO:0000256" key="6">
    <source>
        <dbReference type="SAM" id="Coils"/>
    </source>
</evidence>
<dbReference type="SMART" id="SM00387">
    <property type="entry name" value="HATPase_c"/>
    <property type="match status" value="1"/>
</dbReference>
<dbReference type="RefSeq" id="WP_024979781.1">
    <property type="nucleotide sequence ID" value="NZ_FOUT01000006.1"/>
</dbReference>
<evidence type="ECO:0000256" key="3">
    <source>
        <dbReference type="ARBA" id="ARBA00022777"/>
    </source>
</evidence>
<evidence type="ECO:0000256" key="2">
    <source>
        <dbReference type="ARBA" id="ARBA00022741"/>
    </source>
</evidence>
<keyword evidence="4" id="KW-0067">ATP-binding</keyword>
<keyword evidence="5" id="KW-0902">Two-component regulatory system</keyword>
<dbReference type="Proteomes" id="UP000182961">
    <property type="component" value="Unassembled WGS sequence"/>
</dbReference>
<dbReference type="SUPFAM" id="SSF55874">
    <property type="entry name" value="ATPase domain of HSP90 chaperone/DNA topoisomerase II/histidine kinase"/>
    <property type="match status" value="2"/>
</dbReference>
<dbReference type="GO" id="GO:0016301">
    <property type="term" value="F:kinase activity"/>
    <property type="evidence" value="ECO:0007669"/>
    <property type="project" value="UniProtKB-KW"/>
</dbReference>
<dbReference type="eggNOG" id="COG0323">
    <property type="taxonomic scope" value="Bacteria"/>
</dbReference>
<keyword evidence="6" id="KW-0175">Coiled coil</keyword>
<dbReference type="eggNOG" id="COG2205">
    <property type="taxonomic scope" value="Bacteria"/>
</dbReference>
<evidence type="ECO:0000256" key="5">
    <source>
        <dbReference type="ARBA" id="ARBA00023012"/>
    </source>
</evidence>
<feature type="coiled-coil region" evidence="6">
    <location>
        <begin position="516"/>
        <end position="550"/>
    </location>
</feature>
<name>A0A1I4W3V5_9FLAO</name>
<gene>
    <name evidence="8" type="ORF">SAMN05444143_10619</name>
</gene>
<proteinExistence type="predicted"/>
<dbReference type="InterPro" id="IPR003594">
    <property type="entry name" value="HATPase_dom"/>
</dbReference>
<protein>
    <submittedName>
        <fullName evidence="8">Signal transduction histidine kinase</fullName>
    </submittedName>
</protein>
<feature type="domain" description="Histidine kinase" evidence="7">
    <location>
        <begin position="581"/>
        <end position="792"/>
    </location>
</feature>
<dbReference type="Pfam" id="PF02518">
    <property type="entry name" value="HATPase_c"/>
    <property type="match status" value="1"/>
</dbReference>
<dbReference type="AlphaFoldDB" id="A0A1I4W3V5"/>
<dbReference type="PROSITE" id="PS50109">
    <property type="entry name" value="HIS_KIN"/>
    <property type="match status" value="1"/>
</dbReference>
<dbReference type="Gene3D" id="3.30.565.10">
    <property type="entry name" value="Histidine kinase-like ATPase, C-terminal domain"/>
    <property type="match status" value="2"/>
</dbReference>
<keyword evidence="2" id="KW-0547">Nucleotide-binding</keyword>
<dbReference type="InterPro" id="IPR005467">
    <property type="entry name" value="His_kinase_dom"/>
</dbReference>
<dbReference type="GO" id="GO:0000160">
    <property type="term" value="P:phosphorelay signal transduction system"/>
    <property type="evidence" value="ECO:0007669"/>
    <property type="project" value="UniProtKB-KW"/>
</dbReference>
<reference evidence="9" key="1">
    <citation type="submission" date="2016-10" db="EMBL/GenBank/DDBJ databases">
        <authorList>
            <person name="Varghese N."/>
            <person name="Submissions S."/>
        </authorList>
    </citation>
    <scope>NUCLEOTIDE SEQUENCE [LARGE SCALE GENOMIC DNA]</scope>
    <source>
        <strain evidence="9">DSM 4002</strain>
    </source>
</reference>
<sequence>MQNPLSFKVSSALKNIIGSDLINDDFIAVFELVKNAYDAHATKVEIIFENIYSSRAKIIIKDNGKGMNYDDLINKWLFVAYSAKIEGTEEDSYDYRDKIKVKRAYAGAKGIGRFSCDRLGSNLYLETIKDETNPKVEVLITDWNKFEGDIKDEFVNITVLQETIEESNYDIEHGTVLEITNLKSKWNRDKFLQLKDALSRLINPNTINENDSFNILLKVKEELENDKEQILKNKKQVNHPKSPIDQSLVKYIKIVNGDIQNLIFDTLGIKTTYIESKVYDSEIITTLFEAGKMVYSVTEENPFENFKDLNFSIYYLNLSAKLTFSRRMGLQPVEYGHIFVYKNGLRIFPYGERGNDPLKMDNRKAQGHSRYLGTREVIGYISIEGTNNNLRETSSRGDGLIKTQTYLDLENWFYETLKKLEKYTIEITDWGNSLSPEEFINFDNVFIKNKGQENEKINDINDNLRKLLNGLTNSKNVIRFEVSDEILSILNKKSENSINTVLSNLTEQIKTDSFNKEEVISTIKKAEKKIDELRKVKDEAEAEAFEKLIENEKISKELNEEISRKLFDNSINNRDKDDLLTLQHQIVHTAGNITFSLDELIKSINSNLSKDKLIEEVLNINLEVKKILSASRFVTNAGFSMESERITEDIVQFSYDYVVNNYIPINSFIHQKRPINIEFEPIENIGYKTKFRPLEITVLFDNLFSNSKKANSKNIFINWTKTKSDLILYFKDDGDGIPNEIKDKVFDFGYTKTNGSGIGLYQTKETLRKLGASITINNDFKKGVEFIITFPL</sequence>